<dbReference type="OrthoDB" id="2186602at2759"/>
<feature type="compositionally biased region" description="Polar residues" evidence="8">
    <location>
        <begin position="262"/>
        <end position="273"/>
    </location>
</feature>
<dbReference type="Pfam" id="PF16050">
    <property type="entry name" value="CDC73_N"/>
    <property type="match status" value="1"/>
</dbReference>
<gene>
    <name evidence="11" type="ORF">ILUMI_03901</name>
</gene>
<evidence type="ECO:0000256" key="3">
    <source>
        <dbReference type="ARBA" id="ARBA00023163"/>
    </source>
</evidence>
<dbReference type="InterPro" id="IPR007852">
    <property type="entry name" value="Cdc73/Parafibromin"/>
</dbReference>
<organism evidence="11 12">
    <name type="scientific">Ignelater luminosus</name>
    <name type="common">Cucubano</name>
    <name type="synonym">Pyrophorus luminosus</name>
    <dbReference type="NCBI Taxonomy" id="2038154"/>
    <lineage>
        <taxon>Eukaryota</taxon>
        <taxon>Metazoa</taxon>
        <taxon>Ecdysozoa</taxon>
        <taxon>Arthropoda</taxon>
        <taxon>Hexapoda</taxon>
        <taxon>Insecta</taxon>
        <taxon>Pterygota</taxon>
        <taxon>Neoptera</taxon>
        <taxon>Endopterygota</taxon>
        <taxon>Coleoptera</taxon>
        <taxon>Polyphaga</taxon>
        <taxon>Elateriformia</taxon>
        <taxon>Elateroidea</taxon>
        <taxon>Elateridae</taxon>
        <taxon>Agrypninae</taxon>
        <taxon>Pyrophorini</taxon>
        <taxon>Ignelater</taxon>
    </lineage>
</organism>
<dbReference type="InterPro" id="IPR031336">
    <property type="entry name" value="CDC73_C"/>
</dbReference>
<evidence type="ECO:0000313" key="12">
    <source>
        <dbReference type="Proteomes" id="UP000801492"/>
    </source>
</evidence>
<dbReference type="GO" id="GO:0006368">
    <property type="term" value="P:transcription elongation by RNA polymerase II"/>
    <property type="evidence" value="ECO:0007669"/>
    <property type="project" value="InterPro"/>
</dbReference>
<dbReference type="GO" id="GO:0000993">
    <property type="term" value="F:RNA polymerase II complex binding"/>
    <property type="evidence" value="ECO:0007669"/>
    <property type="project" value="TreeGrafter"/>
</dbReference>
<dbReference type="GO" id="GO:0000122">
    <property type="term" value="P:negative regulation of transcription by RNA polymerase II"/>
    <property type="evidence" value="ECO:0007669"/>
    <property type="project" value="UniProtKB-ARBA"/>
</dbReference>
<dbReference type="GO" id="GO:0016593">
    <property type="term" value="C:Cdc73/Paf1 complex"/>
    <property type="evidence" value="ECO:0007669"/>
    <property type="project" value="InterPro"/>
</dbReference>
<dbReference type="GO" id="GO:0032968">
    <property type="term" value="P:positive regulation of transcription elongation by RNA polymerase II"/>
    <property type="evidence" value="ECO:0007669"/>
    <property type="project" value="TreeGrafter"/>
</dbReference>
<feature type="domain" description="Paf1 complex subunit Cdc73 N-terminal" evidence="10">
    <location>
        <begin position="1"/>
        <end position="292"/>
    </location>
</feature>
<dbReference type="EMBL" id="VTPC01001347">
    <property type="protein sequence ID" value="KAF2902280.1"/>
    <property type="molecule type" value="Genomic_DNA"/>
</dbReference>
<comment type="subcellular location">
    <subcellularLocation>
        <location evidence="1">Nucleus</location>
    </subcellularLocation>
</comment>
<evidence type="ECO:0000259" key="9">
    <source>
        <dbReference type="Pfam" id="PF05179"/>
    </source>
</evidence>
<feature type="region of interest" description="Disordered" evidence="8">
    <location>
        <begin position="321"/>
        <end position="349"/>
    </location>
</feature>
<keyword evidence="4" id="KW-0539">Nucleus</keyword>
<feature type="domain" description="Cell division control protein 73 C-terminal" evidence="9">
    <location>
        <begin position="354"/>
        <end position="505"/>
    </location>
</feature>
<dbReference type="InterPro" id="IPR032041">
    <property type="entry name" value="Cdc73_N"/>
</dbReference>
<name>A0A8K0GF24_IGNLU</name>
<protein>
    <recommendedName>
        <fullName evidence="6">Parafibromin</fullName>
    </recommendedName>
    <alternativeName>
        <fullName evidence="7">Cell division cycle protein 73 homolog</fullName>
    </alternativeName>
</protein>
<evidence type="ECO:0000259" key="10">
    <source>
        <dbReference type="Pfam" id="PF16050"/>
    </source>
</evidence>
<comment type="caution">
    <text evidence="11">The sequence shown here is derived from an EMBL/GenBank/DDBJ whole genome shotgun (WGS) entry which is preliminary data.</text>
</comment>
<keyword evidence="12" id="KW-1185">Reference proteome</keyword>
<evidence type="ECO:0000256" key="5">
    <source>
        <dbReference type="ARBA" id="ARBA00023306"/>
    </source>
</evidence>
<evidence type="ECO:0000256" key="2">
    <source>
        <dbReference type="ARBA" id="ARBA00010427"/>
    </source>
</evidence>
<evidence type="ECO:0000256" key="6">
    <source>
        <dbReference type="ARBA" id="ARBA00071106"/>
    </source>
</evidence>
<dbReference type="PANTHER" id="PTHR12466:SF8">
    <property type="entry name" value="PARAFIBROMIN"/>
    <property type="match status" value="1"/>
</dbReference>
<evidence type="ECO:0000256" key="4">
    <source>
        <dbReference type="ARBA" id="ARBA00023242"/>
    </source>
</evidence>
<comment type="similarity">
    <text evidence="2">Belongs to the CDC73 family.</text>
</comment>
<evidence type="ECO:0000256" key="7">
    <source>
        <dbReference type="ARBA" id="ARBA00080321"/>
    </source>
</evidence>
<reference evidence="11" key="1">
    <citation type="submission" date="2019-08" db="EMBL/GenBank/DDBJ databases">
        <title>The genome of the North American firefly Photinus pyralis.</title>
        <authorList>
            <consortium name="Photinus pyralis genome working group"/>
            <person name="Fallon T.R."/>
            <person name="Sander Lower S.E."/>
            <person name="Weng J.-K."/>
        </authorList>
    </citation>
    <scope>NUCLEOTIDE SEQUENCE</scope>
    <source>
        <strain evidence="11">TRF0915ILg1</strain>
        <tissue evidence="11">Whole body</tissue>
    </source>
</reference>
<accession>A0A8K0GF24</accession>
<dbReference type="Gene3D" id="3.40.50.11990">
    <property type="entry name" value="RNA polymerase II accessory factor, Cdc73 C-terminal domain"/>
    <property type="match status" value="1"/>
</dbReference>
<evidence type="ECO:0000256" key="1">
    <source>
        <dbReference type="ARBA" id="ARBA00004123"/>
    </source>
</evidence>
<dbReference type="InterPro" id="IPR038103">
    <property type="entry name" value="CDC73_C_sf"/>
</dbReference>
<proteinExistence type="inferred from homology"/>
<dbReference type="Pfam" id="PF05179">
    <property type="entry name" value="CDC73_C"/>
    <property type="match status" value="1"/>
</dbReference>
<sequence length="515" mass="58802">MADPLSLLRQYNVNKKEIIERNGQIIFGEFSWPKNVNTNYLTYGSGKDGQAKQYYTLECLLFILKNVSLAHPVYVRQAAKENIPVVRRPDRKELLAYLNGETASCPSIDKSAPLELPTQVKRSAEYDGSDSTAKKPRLEDIHVQKVREQLAARLDAPKEASVTVDNIKSLSEAMSVEKIAAIKAKRLAKKRTTIKGNDDIGQEYDIRAILDLDVDITKDIISRERQWRTRTTILQSNGKTFAKNILAILHSIKAREEGRQRPMQQQPIVTPRQTPIRPTAQPSVYNRYDQERFIRQREETEGFKIDTKGTYHGMTLKSVTEESAKARPANTQPQAPLPVSAARPQAGNMPKRISRTPIIIIPAATTSLISMYNVKDVLQDLKYVTTEQKKAEGARRDNEVLLQRQRNGVSVPYRVVDNPAKLSPADWDRVVAVFVMGPAWQFKGYPWENPVEIFAKVCAFHLKYDEMKLDANVARWAVTVIELSRTKRHLDRAALMVFWEKLDKHIMQYKPHLRF</sequence>
<evidence type="ECO:0000313" key="11">
    <source>
        <dbReference type="EMBL" id="KAF2902280.1"/>
    </source>
</evidence>
<evidence type="ECO:0000256" key="8">
    <source>
        <dbReference type="SAM" id="MobiDB-lite"/>
    </source>
</evidence>
<keyword evidence="3" id="KW-0804">Transcription</keyword>
<dbReference type="PANTHER" id="PTHR12466">
    <property type="entry name" value="CDC73 DOMAIN PROTEIN"/>
    <property type="match status" value="1"/>
</dbReference>
<feature type="region of interest" description="Disordered" evidence="8">
    <location>
        <begin position="257"/>
        <end position="280"/>
    </location>
</feature>
<dbReference type="FunFam" id="3.40.50.11990:FF:000001">
    <property type="entry name" value="Cell division cycle 73"/>
    <property type="match status" value="1"/>
</dbReference>
<dbReference type="AlphaFoldDB" id="A0A8K0GF24"/>
<keyword evidence="5" id="KW-0131">Cell cycle</keyword>
<dbReference type="Proteomes" id="UP000801492">
    <property type="component" value="Unassembled WGS sequence"/>
</dbReference>